<feature type="domain" description="Thioredoxin" evidence="13">
    <location>
        <begin position="1"/>
        <end position="154"/>
    </location>
</feature>
<evidence type="ECO:0000256" key="3">
    <source>
        <dbReference type="ARBA" id="ARBA00013017"/>
    </source>
</evidence>
<evidence type="ECO:0000256" key="8">
    <source>
        <dbReference type="ARBA" id="ARBA00023284"/>
    </source>
</evidence>
<comment type="subunit">
    <text evidence="2">Monomer.</text>
</comment>
<evidence type="ECO:0000256" key="11">
    <source>
        <dbReference type="ARBA" id="ARBA00042639"/>
    </source>
</evidence>
<keyword evidence="4 14" id="KW-0575">Peroxidase</keyword>
<evidence type="ECO:0000256" key="2">
    <source>
        <dbReference type="ARBA" id="ARBA00011245"/>
    </source>
</evidence>
<dbReference type="NCBIfam" id="NF006960">
    <property type="entry name" value="PRK09437.1"/>
    <property type="match status" value="1"/>
</dbReference>
<dbReference type="InterPro" id="IPR036249">
    <property type="entry name" value="Thioredoxin-like_sf"/>
</dbReference>
<dbReference type="InterPro" id="IPR000866">
    <property type="entry name" value="AhpC/TSA"/>
</dbReference>
<dbReference type="Proteomes" id="UP001596303">
    <property type="component" value="Unassembled WGS sequence"/>
</dbReference>
<evidence type="ECO:0000256" key="10">
    <source>
        <dbReference type="ARBA" id="ARBA00038489"/>
    </source>
</evidence>
<dbReference type="EC" id="1.11.1.24" evidence="3"/>
<evidence type="ECO:0000256" key="4">
    <source>
        <dbReference type="ARBA" id="ARBA00022559"/>
    </source>
</evidence>
<dbReference type="Gene3D" id="3.40.30.10">
    <property type="entry name" value="Glutaredoxin"/>
    <property type="match status" value="1"/>
</dbReference>
<sequence length="154" mass="17484">MQAGQTIPDFDLPTDGEKRLTKRDLLGKWTILYFYPKDNTPGCTTQAVNFSAHMDEIRKLGAQVVGVSKDSPKSHDKFIAKHELKFHLISDENGELCESFGVWVEKNMYGKKYMGIERSTFLINPDGVVELVWRKVKVKVHVNEVLEALKSAQS</sequence>
<keyword evidence="5" id="KW-0049">Antioxidant</keyword>
<reference evidence="15" key="1">
    <citation type="journal article" date="2019" name="Int. J. Syst. Evol. Microbiol.">
        <title>The Global Catalogue of Microorganisms (GCM) 10K type strain sequencing project: providing services to taxonomists for standard genome sequencing and annotation.</title>
        <authorList>
            <consortium name="The Broad Institute Genomics Platform"/>
            <consortium name="The Broad Institute Genome Sequencing Center for Infectious Disease"/>
            <person name="Wu L."/>
            <person name="Ma J."/>
        </authorList>
    </citation>
    <scope>NUCLEOTIDE SEQUENCE [LARGE SCALE GENOMIC DNA]</scope>
    <source>
        <strain evidence="15">CGMCC-1.15741</strain>
    </source>
</reference>
<dbReference type="Pfam" id="PF00578">
    <property type="entry name" value="AhpC-TSA"/>
    <property type="match status" value="1"/>
</dbReference>
<comment type="similarity">
    <text evidence="10">Belongs to the peroxiredoxin family. BCP/PrxQ subfamily.</text>
</comment>
<evidence type="ECO:0000256" key="9">
    <source>
        <dbReference type="ARBA" id="ARBA00032824"/>
    </source>
</evidence>
<protein>
    <recommendedName>
        <fullName evidence="3">thioredoxin-dependent peroxiredoxin</fullName>
        <ecNumber evidence="3">1.11.1.24</ecNumber>
    </recommendedName>
    <alternativeName>
        <fullName evidence="9">Thioredoxin peroxidase</fullName>
    </alternativeName>
    <alternativeName>
        <fullName evidence="11">Thioredoxin-dependent peroxiredoxin Bcp</fullName>
    </alternativeName>
</protein>
<proteinExistence type="inferred from homology"/>
<comment type="catalytic activity">
    <reaction evidence="12">
        <text>a hydroperoxide + [thioredoxin]-dithiol = an alcohol + [thioredoxin]-disulfide + H2O</text>
        <dbReference type="Rhea" id="RHEA:62620"/>
        <dbReference type="Rhea" id="RHEA-COMP:10698"/>
        <dbReference type="Rhea" id="RHEA-COMP:10700"/>
        <dbReference type="ChEBI" id="CHEBI:15377"/>
        <dbReference type="ChEBI" id="CHEBI:29950"/>
        <dbReference type="ChEBI" id="CHEBI:30879"/>
        <dbReference type="ChEBI" id="CHEBI:35924"/>
        <dbReference type="ChEBI" id="CHEBI:50058"/>
        <dbReference type="EC" id="1.11.1.24"/>
    </reaction>
</comment>
<dbReference type="EMBL" id="JBHSSW010000066">
    <property type="protein sequence ID" value="MFC6200035.1"/>
    <property type="molecule type" value="Genomic_DNA"/>
</dbReference>
<evidence type="ECO:0000256" key="7">
    <source>
        <dbReference type="ARBA" id="ARBA00023157"/>
    </source>
</evidence>
<comment type="function">
    <text evidence="1">Thiol-specific peroxidase that catalyzes the reduction of hydrogen peroxide and organic hydroperoxides to water and alcohols, respectively. Plays a role in cell protection against oxidative stress by detoxifying peroxides and as sensor of hydrogen peroxide-mediated signaling events.</text>
</comment>
<dbReference type="InterPro" id="IPR013766">
    <property type="entry name" value="Thioredoxin_domain"/>
</dbReference>
<evidence type="ECO:0000256" key="6">
    <source>
        <dbReference type="ARBA" id="ARBA00023002"/>
    </source>
</evidence>
<evidence type="ECO:0000256" key="12">
    <source>
        <dbReference type="ARBA" id="ARBA00049091"/>
    </source>
</evidence>
<organism evidence="14 15">
    <name type="scientific">Ponticaulis profundi</name>
    <dbReference type="NCBI Taxonomy" id="2665222"/>
    <lineage>
        <taxon>Bacteria</taxon>
        <taxon>Pseudomonadati</taxon>
        <taxon>Pseudomonadota</taxon>
        <taxon>Alphaproteobacteria</taxon>
        <taxon>Hyphomonadales</taxon>
        <taxon>Hyphomonadaceae</taxon>
        <taxon>Ponticaulis</taxon>
    </lineage>
</organism>
<keyword evidence="15" id="KW-1185">Reference proteome</keyword>
<evidence type="ECO:0000259" key="13">
    <source>
        <dbReference type="PROSITE" id="PS51352"/>
    </source>
</evidence>
<keyword evidence="7" id="KW-1015">Disulfide bond</keyword>
<keyword evidence="6 14" id="KW-0560">Oxidoreductase</keyword>
<evidence type="ECO:0000256" key="5">
    <source>
        <dbReference type="ARBA" id="ARBA00022862"/>
    </source>
</evidence>
<evidence type="ECO:0000313" key="15">
    <source>
        <dbReference type="Proteomes" id="UP001596303"/>
    </source>
</evidence>
<gene>
    <name evidence="14" type="primary">bcp</name>
    <name evidence="14" type="ORF">ACFQDM_18330</name>
</gene>
<dbReference type="SUPFAM" id="SSF52833">
    <property type="entry name" value="Thioredoxin-like"/>
    <property type="match status" value="1"/>
</dbReference>
<dbReference type="PANTHER" id="PTHR42801">
    <property type="entry name" value="THIOREDOXIN-DEPENDENT PEROXIDE REDUCTASE"/>
    <property type="match status" value="1"/>
</dbReference>
<dbReference type="PROSITE" id="PS51352">
    <property type="entry name" value="THIOREDOXIN_2"/>
    <property type="match status" value="1"/>
</dbReference>
<evidence type="ECO:0000313" key="14">
    <source>
        <dbReference type="EMBL" id="MFC6200035.1"/>
    </source>
</evidence>
<dbReference type="CDD" id="cd03017">
    <property type="entry name" value="PRX_BCP"/>
    <property type="match status" value="1"/>
</dbReference>
<dbReference type="RefSeq" id="WP_377381865.1">
    <property type="nucleotide sequence ID" value="NZ_JBHSSW010000066.1"/>
</dbReference>
<name>A0ABW1SEI4_9PROT</name>
<dbReference type="PIRSF" id="PIRSF000239">
    <property type="entry name" value="AHPC"/>
    <property type="match status" value="1"/>
</dbReference>
<dbReference type="InterPro" id="IPR024706">
    <property type="entry name" value="Peroxiredoxin_AhpC-typ"/>
</dbReference>
<accession>A0ABW1SEI4</accession>
<comment type="caution">
    <text evidence="14">The sequence shown here is derived from an EMBL/GenBank/DDBJ whole genome shotgun (WGS) entry which is preliminary data.</text>
</comment>
<evidence type="ECO:0000256" key="1">
    <source>
        <dbReference type="ARBA" id="ARBA00003330"/>
    </source>
</evidence>
<dbReference type="InterPro" id="IPR050924">
    <property type="entry name" value="Peroxiredoxin_BCP/PrxQ"/>
</dbReference>
<dbReference type="PANTHER" id="PTHR42801:SF4">
    <property type="entry name" value="AHPC_TSA FAMILY PROTEIN"/>
    <property type="match status" value="1"/>
</dbReference>
<dbReference type="GO" id="GO:0140824">
    <property type="term" value="F:thioredoxin-dependent peroxiredoxin activity"/>
    <property type="evidence" value="ECO:0007669"/>
    <property type="project" value="UniProtKB-EC"/>
</dbReference>
<keyword evidence="8" id="KW-0676">Redox-active center</keyword>